<feature type="region of interest" description="Disordered" evidence="9">
    <location>
        <begin position="1"/>
        <end position="118"/>
    </location>
</feature>
<feature type="compositionally biased region" description="Basic residues" evidence="9">
    <location>
        <begin position="35"/>
        <end position="53"/>
    </location>
</feature>
<keyword evidence="6" id="KW-0333">Golgi apparatus</keyword>
<dbReference type="GO" id="GO:0005794">
    <property type="term" value="C:Golgi apparatus"/>
    <property type="evidence" value="ECO:0007669"/>
    <property type="project" value="UniProtKB-SubCell"/>
</dbReference>
<proteinExistence type="inferred from homology"/>
<comment type="similarity">
    <text evidence="3">Belongs to the GORAB family.</text>
</comment>
<evidence type="ECO:0000256" key="2">
    <source>
        <dbReference type="ARBA" id="ARBA00004555"/>
    </source>
</evidence>
<feature type="compositionally biased region" description="Polar residues" evidence="9">
    <location>
        <begin position="79"/>
        <end position="94"/>
    </location>
</feature>
<dbReference type="PANTHER" id="PTHR21470:SF2">
    <property type="entry name" value="RAB6-INTERACTING GOLGIN"/>
    <property type="match status" value="1"/>
</dbReference>
<keyword evidence="11" id="KW-1185">Reference proteome</keyword>
<evidence type="ECO:0000256" key="3">
    <source>
        <dbReference type="ARBA" id="ARBA00005599"/>
    </source>
</evidence>
<organism evidence="10 11">
    <name type="scientific">Acropora cervicornis</name>
    <name type="common">Staghorn coral</name>
    <dbReference type="NCBI Taxonomy" id="6130"/>
    <lineage>
        <taxon>Eukaryota</taxon>
        <taxon>Metazoa</taxon>
        <taxon>Cnidaria</taxon>
        <taxon>Anthozoa</taxon>
        <taxon>Hexacorallia</taxon>
        <taxon>Scleractinia</taxon>
        <taxon>Astrocoeniina</taxon>
        <taxon>Acroporidae</taxon>
        <taxon>Acropora</taxon>
    </lineage>
</organism>
<dbReference type="AlphaFoldDB" id="A0AAD9QSZ5"/>
<accession>A0AAD9QSZ5</accession>
<comment type="subcellular location">
    <subcellularLocation>
        <location evidence="1">Cytoplasm</location>
    </subcellularLocation>
    <subcellularLocation>
        <location evidence="2">Golgi apparatus</location>
    </subcellularLocation>
</comment>
<feature type="compositionally biased region" description="Basic and acidic residues" evidence="9">
    <location>
        <begin position="66"/>
        <end position="78"/>
    </location>
</feature>
<evidence type="ECO:0000256" key="5">
    <source>
        <dbReference type="ARBA" id="ARBA00022490"/>
    </source>
</evidence>
<dbReference type="Proteomes" id="UP001249851">
    <property type="component" value="Unassembled WGS sequence"/>
</dbReference>
<evidence type="ECO:0000256" key="7">
    <source>
        <dbReference type="ARBA" id="ARBA00023054"/>
    </source>
</evidence>
<keyword evidence="5" id="KW-0963">Cytoplasm</keyword>
<dbReference type="PANTHER" id="PTHR21470">
    <property type="entry name" value="RAB6-INTERACTING PROTEIN GORAB"/>
    <property type="match status" value="1"/>
</dbReference>
<reference evidence="10" key="1">
    <citation type="journal article" date="2023" name="G3 (Bethesda)">
        <title>Whole genome assembly and annotation of the endangered Caribbean coral Acropora cervicornis.</title>
        <authorList>
            <person name="Selwyn J.D."/>
            <person name="Vollmer S.V."/>
        </authorList>
    </citation>
    <scope>NUCLEOTIDE SEQUENCE</scope>
    <source>
        <strain evidence="10">K2</strain>
    </source>
</reference>
<protein>
    <recommendedName>
        <fullName evidence="4">RAB6-interacting golgin</fullName>
    </recommendedName>
</protein>
<dbReference type="Pfam" id="PF04949">
    <property type="entry name" value="Transcrip_act"/>
    <property type="match status" value="1"/>
</dbReference>
<evidence type="ECO:0000256" key="1">
    <source>
        <dbReference type="ARBA" id="ARBA00004496"/>
    </source>
</evidence>
<reference evidence="10" key="2">
    <citation type="journal article" date="2023" name="Science">
        <title>Genomic signatures of disease resistance in endangered staghorn corals.</title>
        <authorList>
            <person name="Vollmer S.V."/>
            <person name="Selwyn J.D."/>
            <person name="Despard B.A."/>
            <person name="Roesel C.L."/>
        </authorList>
    </citation>
    <scope>NUCLEOTIDE SEQUENCE</scope>
    <source>
        <strain evidence="10">K2</strain>
    </source>
</reference>
<evidence type="ECO:0000256" key="4">
    <source>
        <dbReference type="ARBA" id="ARBA00014130"/>
    </source>
</evidence>
<gene>
    <name evidence="10" type="ORF">P5673_008701</name>
</gene>
<feature type="compositionally biased region" description="Basic and acidic residues" evidence="9">
    <location>
        <begin position="95"/>
        <end position="118"/>
    </location>
</feature>
<feature type="coiled-coil region" evidence="8">
    <location>
        <begin position="170"/>
        <end position="201"/>
    </location>
</feature>
<evidence type="ECO:0000256" key="8">
    <source>
        <dbReference type="SAM" id="Coils"/>
    </source>
</evidence>
<dbReference type="EMBL" id="JARQWQ010000015">
    <property type="protein sequence ID" value="KAK2566939.1"/>
    <property type="molecule type" value="Genomic_DNA"/>
</dbReference>
<feature type="coiled-coil region" evidence="8">
    <location>
        <begin position="238"/>
        <end position="305"/>
    </location>
</feature>
<evidence type="ECO:0000256" key="6">
    <source>
        <dbReference type="ARBA" id="ARBA00023034"/>
    </source>
</evidence>
<comment type="caution">
    <text evidence="10">The sequence shown here is derived from an EMBL/GenBank/DDBJ whole genome shotgun (WGS) entry which is preliminary data.</text>
</comment>
<evidence type="ECO:0000256" key="9">
    <source>
        <dbReference type="SAM" id="MobiDB-lite"/>
    </source>
</evidence>
<sequence>MSSWAGFTDEELSRLRGQKNGGETDMEGFKEAGRKKATINSTKKQRSREKIRSRATSGDAKVPLQKQEDKTNDLRGLRNESSTGENIAESSISRLDTREEERENSSPECERRVKTKQVVEEALPRRKTAGSLDENTVIEAGPVKVAEENPETCIVLPEIIDEEEKIQAIELSALEKIQEKQKQMEEENKRKKAALQETIKKRYQRTQAEAQMLSLVQKELSHLDSLLSADVAILRDKIEESSRDYLHAQKRYEKAEQEFIAAKLDLHNKTERKDLLTEHLYTIIRENELRKAKKLEELMAKLNTSANNTTVLKQSCSAPNNNDNKSSISQTRVLQDEKTPITQNCDGNKELRIAHDGALADKIASEETKAEVINSAAKKLTIKAVAEASVTN</sequence>
<evidence type="ECO:0000313" key="10">
    <source>
        <dbReference type="EMBL" id="KAK2566939.1"/>
    </source>
</evidence>
<evidence type="ECO:0000313" key="11">
    <source>
        <dbReference type="Proteomes" id="UP001249851"/>
    </source>
</evidence>
<dbReference type="InterPro" id="IPR007033">
    <property type="entry name" value="GORAB"/>
</dbReference>
<name>A0AAD9QSZ5_ACRCE</name>
<dbReference type="GO" id="GO:1905515">
    <property type="term" value="P:non-motile cilium assembly"/>
    <property type="evidence" value="ECO:0007669"/>
    <property type="project" value="TreeGrafter"/>
</dbReference>
<keyword evidence="7 8" id="KW-0175">Coiled coil</keyword>